<gene>
    <name evidence="7" type="ORF">ENK44_13875</name>
</gene>
<evidence type="ECO:0000313" key="7">
    <source>
        <dbReference type="EMBL" id="HGY56790.1"/>
    </source>
</evidence>
<reference evidence="7" key="1">
    <citation type="journal article" date="2020" name="mSystems">
        <title>Genome- and Community-Level Interaction Insights into Carbon Utilization and Element Cycling Functions of Hydrothermarchaeota in Hydrothermal Sediment.</title>
        <authorList>
            <person name="Zhou Z."/>
            <person name="Liu Y."/>
            <person name="Xu W."/>
            <person name="Pan J."/>
            <person name="Luo Z.H."/>
            <person name="Li M."/>
        </authorList>
    </citation>
    <scope>NUCLEOTIDE SEQUENCE [LARGE SCALE GENOMIC DNA]</scope>
    <source>
        <strain evidence="7">HyVt-577</strain>
    </source>
</reference>
<dbReference type="Proteomes" id="UP000885779">
    <property type="component" value="Unassembled WGS sequence"/>
</dbReference>
<evidence type="ECO:0000256" key="4">
    <source>
        <dbReference type="ARBA" id="ARBA00022989"/>
    </source>
</evidence>
<organism evidence="7">
    <name type="scientific">Caldithrix abyssi</name>
    <dbReference type="NCBI Taxonomy" id="187145"/>
    <lineage>
        <taxon>Bacteria</taxon>
        <taxon>Pseudomonadati</taxon>
        <taxon>Calditrichota</taxon>
        <taxon>Calditrichia</taxon>
        <taxon>Calditrichales</taxon>
        <taxon>Calditrichaceae</taxon>
        <taxon>Caldithrix</taxon>
    </lineage>
</organism>
<comment type="caution">
    <text evidence="7">The sequence shown here is derived from an EMBL/GenBank/DDBJ whole genome shotgun (WGS) entry which is preliminary data.</text>
</comment>
<dbReference type="AlphaFoldDB" id="A0A7V4U2E2"/>
<feature type="transmembrane region" description="Helical" evidence="6">
    <location>
        <begin position="73"/>
        <end position="94"/>
    </location>
</feature>
<dbReference type="GO" id="GO:0012505">
    <property type="term" value="C:endomembrane system"/>
    <property type="evidence" value="ECO:0007669"/>
    <property type="project" value="UniProtKB-SubCell"/>
</dbReference>
<evidence type="ECO:0000256" key="6">
    <source>
        <dbReference type="SAM" id="Phobius"/>
    </source>
</evidence>
<evidence type="ECO:0000256" key="5">
    <source>
        <dbReference type="ARBA" id="ARBA00023136"/>
    </source>
</evidence>
<dbReference type="Pfam" id="PF04191">
    <property type="entry name" value="PEMT"/>
    <property type="match status" value="1"/>
</dbReference>
<evidence type="ECO:0000256" key="3">
    <source>
        <dbReference type="ARBA" id="ARBA00022692"/>
    </source>
</evidence>
<evidence type="ECO:0008006" key="8">
    <source>
        <dbReference type="Google" id="ProtNLM"/>
    </source>
</evidence>
<dbReference type="InterPro" id="IPR033580">
    <property type="entry name" value="Nurim-like"/>
</dbReference>
<dbReference type="PANTHER" id="PTHR31040">
    <property type="entry name" value="NURIM"/>
    <property type="match status" value="1"/>
</dbReference>
<name>A0A7V4U2E2_CALAY</name>
<dbReference type="PANTHER" id="PTHR31040:SF1">
    <property type="entry name" value="NURIM"/>
    <property type="match status" value="1"/>
</dbReference>
<protein>
    <recommendedName>
        <fullName evidence="8">Methanethiol S-methyltransferase</fullName>
    </recommendedName>
</protein>
<dbReference type="InterPro" id="IPR007318">
    <property type="entry name" value="Phopholipid_MeTrfase"/>
</dbReference>
<evidence type="ECO:0000256" key="1">
    <source>
        <dbReference type="ARBA" id="ARBA00004127"/>
    </source>
</evidence>
<dbReference type="EMBL" id="DRQG01000131">
    <property type="protein sequence ID" value="HGY56790.1"/>
    <property type="molecule type" value="Genomic_DNA"/>
</dbReference>
<accession>A0A7V4U2E2</accession>
<feature type="transmembrane region" description="Helical" evidence="6">
    <location>
        <begin position="39"/>
        <end position="61"/>
    </location>
</feature>
<comment type="similarity">
    <text evidence="2">Belongs to the nurim family.</text>
</comment>
<feature type="transmembrane region" description="Helical" evidence="6">
    <location>
        <begin position="131"/>
        <end position="149"/>
    </location>
</feature>
<comment type="subcellular location">
    <subcellularLocation>
        <location evidence="1">Endomembrane system</location>
        <topology evidence="1">Multi-pass membrane protein</topology>
    </subcellularLocation>
</comment>
<keyword evidence="5 6" id="KW-0472">Membrane</keyword>
<keyword evidence="4 6" id="KW-1133">Transmembrane helix</keyword>
<dbReference type="Gene3D" id="1.20.120.1630">
    <property type="match status" value="1"/>
</dbReference>
<feature type="transmembrane region" description="Helical" evidence="6">
    <location>
        <begin position="155"/>
        <end position="174"/>
    </location>
</feature>
<feature type="transmembrane region" description="Helical" evidence="6">
    <location>
        <begin position="6"/>
        <end position="27"/>
    </location>
</feature>
<proteinExistence type="inferred from homology"/>
<sequence length="216" mass="26029">MLSQISGTIFLFFMYSLQHSFFASIRIKKLFRKYLPKFFTLYRLIYTIMQAFLFILLWIIVPKPADIIWNLSGIWYWLFRIIQGLAFIGLLLAFSDFSLKEFTGMAGLDRFLSNQSPVYDDEIYQLNRSGMYAISRHPIYFFTLLIFLFRPYMTLFDLLVFIWLVVYFHIGSIWEERRMETVFPKEYAEYKRQVSRIIPLLYLQRRLGAVMRAIID</sequence>
<evidence type="ECO:0000256" key="2">
    <source>
        <dbReference type="ARBA" id="ARBA00010631"/>
    </source>
</evidence>
<keyword evidence="3 6" id="KW-0812">Transmembrane</keyword>